<evidence type="ECO:0000313" key="7">
    <source>
        <dbReference type="EMBL" id="AKJ95177.1"/>
    </source>
</evidence>
<dbReference type="InterPro" id="IPR009060">
    <property type="entry name" value="UBA-like_sf"/>
</dbReference>
<dbReference type="AlphaFoldDB" id="A0A0G3G6U2"/>
<comment type="function">
    <text evidence="6">Associates with the EF-Tu.GDP complex and induces the exchange of GDP to GTP. It remains bound to the aminoacyl-tRNA.EF-Tu.GTP complex up to the GTP hydrolysis stage on the ribosome.</text>
</comment>
<dbReference type="GO" id="GO:0005737">
    <property type="term" value="C:cytoplasm"/>
    <property type="evidence" value="ECO:0007669"/>
    <property type="project" value="UniProtKB-SubCell"/>
</dbReference>
<evidence type="ECO:0000256" key="2">
    <source>
        <dbReference type="ARBA" id="ARBA00016956"/>
    </source>
</evidence>
<comment type="similarity">
    <text evidence="1 6">Belongs to the EF-Ts family.</text>
</comment>
<dbReference type="Proteomes" id="UP000064201">
    <property type="component" value="Chromosome"/>
</dbReference>
<feature type="region of interest" description="Involved in Mg(2+) ion dislocation from EF-Tu" evidence="6">
    <location>
        <begin position="79"/>
        <end position="82"/>
    </location>
</feature>
<dbReference type="InterPro" id="IPR018101">
    <property type="entry name" value="Transl_elong_Ts_CS"/>
</dbReference>
<name>A0A0G3G6U2_9GAMM</name>
<dbReference type="STRING" id="106634.TVD_07280"/>
<dbReference type="InterPro" id="IPR014039">
    <property type="entry name" value="Transl_elong_EFTs/EF1B_dimer"/>
</dbReference>
<protein>
    <recommendedName>
        <fullName evidence="2 6">Elongation factor Ts</fullName>
        <shortName evidence="6">EF-Ts</shortName>
    </recommendedName>
</protein>
<dbReference type="InterPro" id="IPR001816">
    <property type="entry name" value="Transl_elong_EFTs/EF1B"/>
</dbReference>
<dbReference type="PANTHER" id="PTHR11741:SF0">
    <property type="entry name" value="ELONGATION FACTOR TS, MITOCHONDRIAL"/>
    <property type="match status" value="1"/>
</dbReference>
<dbReference type="SUPFAM" id="SSF54713">
    <property type="entry name" value="Elongation factor Ts (EF-Ts), dimerisation domain"/>
    <property type="match status" value="2"/>
</dbReference>
<evidence type="ECO:0000313" key="8">
    <source>
        <dbReference type="Proteomes" id="UP000064201"/>
    </source>
</evidence>
<comment type="subcellular location">
    <subcellularLocation>
        <location evidence="6">Cytoplasm</location>
    </subcellularLocation>
</comment>
<proteinExistence type="inferred from homology"/>
<dbReference type="PROSITE" id="PS01126">
    <property type="entry name" value="EF_TS_1"/>
    <property type="match status" value="1"/>
</dbReference>
<dbReference type="FunFam" id="1.10.8.10:FF:000001">
    <property type="entry name" value="Elongation factor Ts"/>
    <property type="match status" value="1"/>
</dbReference>
<dbReference type="OrthoDB" id="9808348at2"/>
<keyword evidence="3 6" id="KW-0963">Cytoplasm</keyword>
<evidence type="ECO:0000256" key="4">
    <source>
        <dbReference type="ARBA" id="ARBA00022768"/>
    </source>
</evidence>
<dbReference type="CDD" id="cd14275">
    <property type="entry name" value="UBA_EF-Ts"/>
    <property type="match status" value="1"/>
</dbReference>
<dbReference type="RefSeq" id="WP_018145573.1">
    <property type="nucleotide sequence ID" value="NZ_CP011367.1"/>
</dbReference>
<keyword evidence="4 6" id="KW-0251">Elongation factor</keyword>
<dbReference type="Pfam" id="PF00889">
    <property type="entry name" value="EF_TS"/>
    <property type="match status" value="1"/>
</dbReference>
<keyword evidence="8" id="KW-1185">Reference proteome</keyword>
<accession>A0A0G3G6U2</accession>
<dbReference type="EMBL" id="CP011367">
    <property type="protein sequence ID" value="AKJ95177.1"/>
    <property type="molecule type" value="Genomic_DNA"/>
</dbReference>
<evidence type="ECO:0000256" key="6">
    <source>
        <dbReference type="HAMAP-Rule" id="MF_00050"/>
    </source>
</evidence>
<dbReference type="SUPFAM" id="SSF46934">
    <property type="entry name" value="UBA-like"/>
    <property type="match status" value="1"/>
</dbReference>
<dbReference type="GO" id="GO:0003746">
    <property type="term" value="F:translation elongation factor activity"/>
    <property type="evidence" value="ECO:0007669"/>
    <property type="project" value="UniProtKB-UniRule"/>
</dbReference>
<organism evidence="7 8">
    <name type="scientific">Thioalkalivibrio versutus</name>
    <dbReference type="NCBI Taxonomy" id="106634"/>
    <lineage>
        <taxon>Bacteria</taxon>
        <taxon>Pseudomonadati</taxon>
        <taxon>Pseudomonadota</taxon>
        <taxon>Gammaproteobacteria</taxon>
        <taxon>Chromatiales</taxon>
        <taxon>Ectothiorhodospiraceae</taxon>
        <taxon>Thioalkalivibrio</taxon>
    </lineage>
</organism>
<gene>
    <name evidence="6" type="primary">tsf</name>
    <name evidence="7" type="ORF">TVD_07280</name>
</gene>
<evidence type="ECO:0000256" key="3">
    <source>
        <dbReference type="ARBA" id="ARBA00022490"/>
    </source>
</evidence>
<dbReference type="FunFam" id="1.10.286.20:FF:000001">
    <property type="entry name" value="Elongation factor Ts"/>
    <property type="match status" value="1"/>
</dbReference>
<sequence>MQITAAQVKELRERTGAGMMECKKALTETGGDLEAAVEAMRKSGMAKADKKADRVAAEGRVEIASDGSRAVIVEINCETDFVGNDDNFRAFTSACANVALNTAADSVEGLMTETVDGQTLEEQRTQLIAKVGENVQVRRFERMTAEGALGFYQHGARIGVLVGLNGGDEQLAKDIAMHIAASHPVCIDESQVPTEMLDKERAIFKAQAEESGKPENIIEKMIEGRIRKYLGEITLVGQPFVKDPDQTVAQLLESKGASVSGFIRFEVGEGIEKKTENFAEEVMAQARGA</sequence>
<dbReference type="Gene3D" id="1.10.8.10">
    <property type="entry name" value="DNA helicase RuvA subunit, C-terminal domain"/>
    <property type="match status" value="1"/>
</dbReference>
<dbReference type="Gene3D" id="1.10.286.20">
    <property type="match status" value="1"/>
</dbReference>
<dbReference type="InterPro" id="IPR036402">
    <property type="entry name" value="EF-Ts_dimer_sf"/>
</dbReference>
<dbReference type="PANTHER" id="PTHR11741">
    <property type="entry name" value="ELONGATION FACTOR TS"/>
    <property type="match status" value="1"/>
</dbReference>
<keyword evidence="5 6" id="KW-0648">Protein biosynthesis</keyword>
<dbReference type="PATRIC" id="fig|106634.4.peg.1487"/>
<evidence type="ECO:0000256" key="5">
    <source>
        <dbReference type="ARBA" id="ARBA00022917"/>
    </source>
</evidence>
<dbReference type="Gene3D" id="3.30.479.20">
    <property type="entry name" value="Elongation factor Ts, dimerisation domain"/>
    <property type="match status" value="2"/>
</dbReference>
<dbReference type="NCBIfam" id="TIGR00116">
    <property type="entry name" value="tsf"/>
    <property type="match status" value="1"/>
</dbReference>
<dbReference type="KEGG" id="tvr:TVD_07280"/>
<dbReference type="HAMAP" id="MF_00050">
    <property type="entry name" value="EF_Ts"/>
    <property type="match status" value="1"/>
</dbReference>
<reference evidence="7 8" key="1">
    <citation type="submission" date="2015-04" db="EMBL/GenBank/DDBJ databases">
        <title>Complete Sequence for the Genome of the Thioalkalivibrio versutus D301.</title>
        <authorList>
            <person name="Mu T."/>
            <person name="Zhou J."/>
            <person name="Xu X."/>
        </authorList>
    </citation>
    <scope>NUCLEOTIDE SEQUENCE [LARGE SCALE GENOMIC DNA]</scope>
    <source>
        <strain evidence="7 8">D301</strain>
    </source>
</reference>
<evidence type="ECO:0000256" key="1">
    <source>
        <dbReference type="ARBA" id="ARBA00005532"/>
    </source>
</evidence>